<keyword evidence="1" id="KW-1133">Transmembrane helix</keyword>
<dbReference type="AlphaFoldDB" id="A0A1F4V535"/>
<dbReference type="STRING" id="1802624.A2982_01925"/>
<dbReference type="EMBL" id="MEVH01000003">
    <property type="protein sequence ID" value="OGC52318.1"/>
    <property type="molecule type" value="Genomic_DNA"/>
</dbReference>
<evidence type="ECO:0008006" key="4">
    <source>
        <dbReference type="Google" id="ProtNLM"/>
    </source>
</evidence>
<evidence type="ECO:0000313" key="3">
    <source>
        <dbReference type="Proteomes" id="UP000178771"/>
    </source>
</evidence>
<reference evidence="2 3" key="1">
    <citation type="journal article" date="2016" name="Nat. Commun.">
        <title>Thousands of microbial genomes shed light on interconnected biogeochemical processes in an aquifer system.</title>
        <authorList>
            <person name="Anantharaman K."/>
            <person name="Brown C.T."/>
            <person name="Hug L.A."/>
            <person name="Sharon I."/>
            <person name="Castelle C.J."/>
            <person name="Probst A.J."/>
            <person name="Thomas B.C."/>
            <person name="Singh A."/>
            <person name="Wilkins M.J."/>
            <person name="Karaoz U."/>
            <person name="Brodie E.L."/>
            <person name="Williams K.H."/>
            <person name="Hubbard S.S."/>
            <person name="Banfield J.F."/>
        </authorList>
    </citation>
    <scope>NUCLEOTIDE SEQUENCE [LARGE SCALE GENOMIC DNA]</scope>
</reference>
<protein>
    <recommendedName>
        <fullName evidence="4">DUF4145 domain-containing protein</fullName>
    </recommendedName>
</protein>
<sequence>MIEEVLFLTAAFGVILIILLKFFVLKPDNKWKNEILKKLSKLNLKADSSDLMVLSAVIIEADKLLDHSLKKSGVKGETLGEKLKNSEKLFEYSQYNRIWAAHKLRNRIAHETGSVSAEDLKKAYRELKSAIEKLTR</sequence>
<gene>
    <name evidence="2" type="ORF">A2982_01925</name>
</gene>
<accession>A0A1F4V535</accession>
<dbReference type="Proteomes" id="UP000178771">
    <property type="component" value="Unassembled WGS sequence"/>
</dbReference>
<organism evidence="2 3">
    <name type="scientific">candidate division WWE3 bacterium RIFCSPLOWO2_01_FULL_39_13</name>
    <dbReference type="NCBI Taxonomy" id="1802624"/>
    <lineage>
        <taxon>Bacteria</taxon>
        <taxon>Katanobacteria</taxon>
    </lineage>
</organism>
<comment type="caution">
    <text evidence="2">The sequence shown here is derived from an EMBL/GenBank/DDBJ whole genome shotgun (WGS) entry which is preliminary data.</text>
</comment>
<keyword evidence="1" id="KW-0472">Membrane</keyword>
<keyword evidence="1" id="KW-0812">Transmembrane</keyword>
<feature type="transmembrane region" description="Helical" evidence="1">
    <location>
        <begin position="6"/>
        <end position="24"/>
    </location>
</feature>
<evidence type="ECO:0000313" key="2">
    <source>
        <dbReference type="EMBL" id="OGC52318.1"/>
    </source>
</evidence>
<proteinExistence type="predicted"/>
<name>A0A1F4V535_UNCKA</name>
<evidence type="ECO:0000256" key="1">
    <source>
        <dbReference type="SAM" id="Phobius"/>
    </source>
</evidence>